<keyword evidence="6 8" id="KW-0472">Membrane</keyword>
<feature type="domain" description="LcnD-like C-terminal" evidence="11">
    <location>
        <begin position="356"/>
        <end position="439"/>
    </location>
</feature>
<evidence type="ECO:0000259" key="9">
    <source>
        <dbReference type="Pfam" id="PF25887"/>
    </source>
</evidence>
<keyword evidence="4 8" id="KW-1133">Transmembrane helix</keyword>
<protein>
    <submittedName>
        <fullName evidence="12">HlyD family efflux transporter periplasmic adaptor subunit</fullName>
    </submittedName>
</protein>
<evidence type="ECO:0000256" key="8">
    <source>
        <dbReference type="SAM" id="Phobius"/>
    </source>
</evidence>
<feature type="transmembrane region" description="Helical" evidence="8">
    <location>
        <begin position="21"/>
        <end position="42"/>
    </location>
</feature>
<dbReference type="EMBL" id="WVTJ01000048">
    <property type="protein sequence ID" value="MXS53962.1"/>
    <property type="molecule type" value="Genomic_DNA"/>
</dbReference>
<comment type="caution">
    <text evidence="12">The sequence shown here is derived from an EMBL/GenBank/DDBJ whole genome shotgun (WGS) entry which is preliminary data.</text>
</comment>
<dbReference type="GO" id="GO:0030313">
    <property type="term" value="C:cell envelope"/>
    <property type="evidence" value="ECO:0007669"/>
    <property type="project" value="UniProtKB-SubCell"/>
</dbReference>
<sequence length="452" mass="51031">MNDMSYIKTSAELLAKKKGSTSAFIVYPFLFLLVSIAIFLSLGKKETYIETYGVLDIPDISTQIVSPSNTEIKNINVKNGNFIKKGDVLIEFDTTVLKTEIDSIYKKIEEKEEELVYLNEFLASVNKSEDKLKDNKFGYHSKFKEYLNKVESYSLEDSMKYDEINHSNNKVSTIDDSISMKNTQINDYKNFIKYIDGEFNNYAPTDPKLKESLVNFEEAVKNSSNDSLESIKNSHKSASYSSIGALSTEIEALSDEKNQLSTLIETGYKQIELNKINFENEKNNIISEAEIENSNVKTDLESEKKNLVKYEHMLEKNTITAPSDGTFELSENIKVGSVVPEGTELGEMINTGDTLNVNLNISIPSSEISNIHEGQKIRFTINSTNDNRKKVIFGEIQSLSVQPKQTENGNFYWAYATIKGNQDEFLHGLEGTVSIITGENTYKDIIINKLFG</sequence>
<organism evidence="12 13">
    <name type="scientific">Enterococcus faecalis</name>
    <name type="common">Streptococcus faecalis</name>
    <dbReference type="NCBI Taxonomy" id="1351"/>
    <lineage>
        <taxon>Bacteria</taxon>
        <taxon>Bacillati</taxon>
        <taxon>Bacillota</taxon>
        <taxon>Bacilli</taxon>
        <taxon>Lactobacillales</taxon>
        <taxon>Enterococcaceae</taxon>
        <taxon>Enterococcus</taxon>
    </lineage>
</organism>
<comment type="subcellular location">
    <subcellularLocation>
        <location evidence="1">Cell envelope</location>
    </subcellularLocation>
    <subcellularLocation>
        <location evidence="2">Membrane</location>
    </subcellularLocation>
</comment>
<dbReference type="Gene3D" id="2.40.30.170">
    <property type="match status" value="1"/>
</dbReference>
<evidence type="ECO:0000313" key="13">
    <source>
        <dbReference type="Proteomes" id="UP000429730"/>
    </source>
</evidence>
<dbReference type="Proteomes" id="UP000429730">
    <property type="component" value="Unassembled WGS sequence"/>
</dbReference>
<evidence type="ECO:0000259" key="11">
    <source>
        <dbReference type="Pfam" id="PF25940"/>
    </source>
</evidence>
<feature type="coiled-coil region" evidence="7">
    <location>
        <begin position="243"/>
        <end position="306"/>
    </location>
</feature>
<gene>
    <name evidence="12" type="ORF">GTI81_14785</name>
</gene>
<dbReference type="RefSeq" id="WP_010823351.1">
    <property type="nucleotide sequence ID" value="NZ_CABGIK010000006.1"/>
</dbReference>
<dbReference type="Pfam" id="PF25940">
    <property type="entry name" value="LcnD_C"/>
    <property type="match status" value="1"/>
</dbReference>
<accession>A0AAP6RJ72</accession>
<evidence type="ECO:0000256" key="3">
    <source>
        <dbReference type="ARBA" id="ARBA00022692"/>
    </source>
</evidence>
<dbReference type="AlphaFoldDB" id="A0AAP6RJ72"/>
<name>A0AAP6RJ72_ENTFL</name>
<dbReference type="InterPro" id="IPR058795">
    <property type="entry name" value="LcnD_C"/>
</dbReference>
<evidence type="ECO:0000256" key="5">
    <source>
        <dbReference type="ARBA" id="ARBA00023054"/>
    </source>
</evidence>
<evidence type="ECO:0000256" key="7">
    <source>
        <dbReference type="SAM" id="Coils"/>
    </source>
</evidence>
<proteinExistence type="predicted"/>
<feature type="domain" description="LcnD-like barrel-sandwich hybrid" evidence="10">
    <location>
        <begin position="62"/>
        <end position="347"/>
    </location>
</feature>
<dbReference type="InterPro" id="IPR050465">
    <property type="entry name" value="UPF0194_transport"/>
</dbReference>
<feature type="domain" description="LcnD-like long helical bundle" evidence="9">
    <location>
        <begin position="123"/>
        <end position="304"/>
    </location>
</feature>
<evidence type="ECO:0000259" key="10">
    <source>
        <dbReference type="Pfam" id="PF25935"/>
    </source>
</evidence>
<dbReference type="Pfam" id="PF25935">
    <property type="entry name" value="BSH_LcnD"/>
    <property type="match status" value="1"/>
</dbReference>
<evidence type="ECO:0000256" key="4">
    <source>
        <dbReference type="ARBA" id="ARBA00022989"/>
    </source>
</evidence>
<evidence type="ECO:0000256" key="1">
    <source>
        <dbReference type="ARBA" id="ARBA00004196"/>
    </source>
</evidence>
<evidence type="ECO:0000256" key="6">
    <source>
        <dbReference type="ARBA" id="ARBA00023136"/>
    </source>
</evidence>
<evidence type="ECO:0000256" key="2">
    <source>
        <dbReference type="ARBA" id="ARBA00004370"/>
    </source>
</evidence>
<keyword evidence="5 7" id="KW-0175">Coiled coil</keyword>
<dbReference type="Pfam" id="PF25887">
    <property type="entry name" value="HB_LcnD"/>
    <property type="match status" value="1"/>
</dbReference>
<dbReference type="PANTHER" id="PTHR32347:SF23">
    <property type="entry name" value="BLL5650 PROTEIN"/>
    <property type="match status" value="1"/>
</dbReference>
<evidence type="ECO:0000313" key="12">
    <source>
        <dbReference type="EMBL" id="MXS53962.1"/>
    </source>
</evidence>
<reference evidence="12 13" key="1">
    <citation type="submission" date="2019-04" db="EMBL/GenBank/DDBJ databases">
        <title>Step-wise assembly of the neonatal virome modulated by breast feeding.</title>
        <authorList>
            <person name="Liang G."/>
            <person name="Bushman F."/>
        </authorList>
    </citation>
    <scope>NUCLEOTIDE SEQUENCE [LARGE SCALE GENOMIC DNA]</scope>
    <source>
        <strain evidence="12 13">E3754</strain>
    </source>
</reference>
<dbReference type="InterPro" id="IPR058786">
    <property type="entry name" value="BSH_LcnD"/>
</dbReference>
<dbReference type="InterPro" id="IPR058794">
    <property type="entry name" value="HB_LcnD"/>
</dbReference>
<keyword evidence="3 8" id="KW-0812">Transmembrane</keyword>
<dbReference type="PANTHER" id="PTHR32347">
    <property type="entry name" value="EFFLUX SYSTEM COMPONENT YKNX-RELATED"/>
    <property type="match status" value="1"/>
</dbReference>